<dbReference type="SUPFAM" id="SSF63825">
    <property type="entry name" value="YWTD domain"/>
    <property type="match status" value="1"/>
</dbReference>
<dbReference type="Proteomes" id="UP000290848">
    <property type="component" value="Unassembled WGS sequence"/>
</dbReference>
<proteinExistence type="predicted"/>
<dbReference type="RefSeq" id="WP_128768076.1">
    <property type="nucleotide sequence ID" value="NZ_RXOC01000002.1"/>
</dbReference>
<protein>
    <submittedName>
        <fullName evidence="1">6-bladed beta-propeller</fullName>
    </submittedName>
</protein>
<sequence length="391" mass="45179">MMIRTVLFYLTIVLCVGCALDNKRNDMTAKKIIRLDLSRDSKDVFKTGLIDDVQIISLKSEDALLGDIRKVLKYGDRIYLTDLDRTQSVFVYDTLGHFINLISKVGKGPEEYIQLEDIFVNSDDSTLNLVSRIDKKIHVYDLDGKRLLNVLKTPKSFMQFSKSKDGFVGYMANWAEDQDMAKNVWMLSRDLKFVSSFFEIDPSWESYSNASVSVFSNYKDSTFYIQPFDYNVYSLSKKGYIPIYTFDFGAAAWPLDLNTIEKMDRISPIERSRYVQSFNSCQETGRFLLAQILYNGQNLLCVHDKQTNAAFTAKLEHYTDKYFFPFGKIVGMDETAIYSLIDAYTMKRMADGKDEHNDFESKYPDQVKRLRAKIGNVQEDGNPFLVIYHLN</sequence>
<evidence type="ECO:0000313" key="1">
    <source>
        <dbReference type="EMBL" id="RXF71827.1"/>
    </source>
</evidence>
<dbReference type="EMBL" id="RXOC01000002">
    <property type="protein sequence ID" value="RXF71827.1"/>
    <property type="molecule type" value="Genomic_DNA"/>
</dbReference>
<name>A0A4Q0MEH1_9SPHI</name>
<dbReference type="AlphaFoldDB" id="A0A4Q0MEH1"/>
<reference evidence="1 2" key="1">
    <citation type="submission" date="2018-12" db="EMBL/GenBank/DDBJ databases">
        <title>The Draft Genome Sequence of the Soil Bacterium Pedobacter tournemirensis R1.</title>
        <authorList>
            <person name="He J."/>
        </authorList>
    </citation>
    <scope>NUCLEOTIDE SEQUENCE [LARGE SCALE GENOMIC DNA]</scope>
    <source>
        <strain evidence="1 2">R1</strain>
    </source>
</reference>
<comment type="caution">
    <text evidence="1">The sequence shown here is derived from an EMBL/GenBank/DDBJ whole genome shotgun (WGS) entry which is preliminary data.</text>
</comment>
<accession>A0A4Q0MEH1</accession>
<organism evidence="1 2">
    <name type="scientific">Arcticibacter tournemirensis</name>
    <dbReference type="NCBI Taxonomy" id="699437"/>
    <lineage>
        <taxon>Bacteria</taxon>
        <taxon>Pseudomonadati</taxon>
        <taxon>Bacteroidota</taxon>
        <taxon>Sphingobacteriia</taxon>
        <taxon>Sphingobacteriales</taxon>
        <taxon>Sphingobacteriaceae</taxon>
        <taxon>Arcticibacter</taxon>
    </lineage>
</organism>
<dbReference type="Pfam" id="PF17170">
    <property type="entry name" value="DUF5128"/>
    <property type="match status" value="1"/>
</dbReference>
<gene>
    <name evidence="1" type="ORF">EKH83_03840</name>
</gene>
<evidence type="ECO:0000313" key="2">
    <source>
        <dbReference type="Proteomes" id="UP000290848"/>
    </source>
</evidence>